<dbReference type="GO" id="GO:0018662">
    <property type="term" value="F:phenol 2-monooxygenase activity"/>
    <property type="evidence" value="ECO:0007669"/>
    <property type="project" value="InterPro"/>
</dbReference>
<dbReference type="AlphaFoldDB" id="A0A010SZF1"/>
<protein>
    <submittedName>
        <fullName evidence="1">Phenol hydroxylase</fullName>
    </submittedName>
</protein>
<evidence type="ECO:0000313" key="1">
    <source>
        <dbReference type="EMBL" id="EXF96068.1"/>
    </source>
</evidence>
<gene>
    <name evidence="1" type="ORF">HK44_022335</name>
</gene>
<organism evidence="1 2">
    <name type="scientific">Pseudomonas fluorescens HK44</name>
    <dbReference type="NCBI Taxonomy" id="1042209"/>
    <lineage>
        <taxon>Bacteria</taxon>
        <taxon>Pseudomonadati</taxon>
        <taxon>Pseudomonadota</taxon>
        <taxon>Gammaproteobacteria</taxon>
        <taxon>Pseudomonadales</taxon>
        <taxon>Pseudomonadaceae</taxon>
        <taxon>Pseudomonas</taxon>
    </lineage>
</organism>
<dbReference type="InterPro" id="IPR043010">
    <property type="entry name" value="Phenol_hydroxylase_sf"/>
</dbReference>
<sequence length="119" mass="13152">MPVTAIGAYDAQPLDRQENFHGLQLVYLCWEKHLMFCAPLTFPLPPAMLFGDFIEQVVKPAIAQHPDTARIDFGQALWRLNDRPFTPDNGASLIANGIDHKSLLHLNTPGLNGIAGSFN</sequence>
<dbReference type="HOGENOM" id="CLU_2057138_0_0_6"/>
<dbReference type="Proteomes" id="UP000022611">
    <property type="component" value="Unassembled WGS sequence"/>
</dbReference>
<accession>A0A010SZF1</accession>
<dbReference type="PATRIC" id="fig|1042209.11.peg.1004"/>
<dbReference type="RefSeq" id="WP_019689405.1">
    <property type="nucleotide sequence ID" value="NZ_AFOY02000004.1"/>
</dbReference>
<dbReference type="InterPro" id="IPR006756">
    <property type="entry name" value="Phenol_hydroxylase"/>
</dbReference>
<proteinExistence type="predicted"/>
<comment type="caution">
    <text evidence="1">The sequence shown here is derived from an EMBL/GenBank/DDBJ whole genome shotgun (WGS) entry which is preliminary data.</text>
</comment>
<dbReference type="OrthoDB" id="5343663at2"/>
<dbReference type="eggNOG" id="ENOG5032U7S">
    <property type="taxonomic scope" value="Bacteria"/>
</dbReference>
<dbReference type="EMBL" id="AFOY02000004">
    <property type="protein sequence ID" value="EXF96068.1"/>
    <property type="molecule type" value="Genomic_DNA"/>
</dbReference>
<dbReference type="Pfam" id="PF04663">
    <property type="entry name" value="Phenol_monoox"/>
    <property type="match status" value="1"/>
</dbReference>
<dbReference type="Gene3D" id="3.10.20.560">
    <property type="entry name" value="Phenol hydroxylase"/>
    <property type="match status" value="1"/>
</dbReference>
<name>A0A010SZF1_PSEFL</name>
<reference evidence="1 2" key="1">
    <citation type="journal article" date="2011" name="J. Bacteriol.">
        <title>Draft genome sequence of the polycyclic aromatic hydrocarbon-degrading, genetically engineered bioluminescent bioreporter Pseudomonas fluorescens HK44.</title>
        <authorList>
            <person name="Chauhan A."/>
            <person name="Layton A.C."/>
            <person name="Williams D.E."/>
            <person name="Smartt A.E."/>
            <person name="Ripp S."/>
            <person name="Karpinets T.V."/>
            <person name="Brown S.D."/>
            <person name="Sayler G.S."/>
        </authorList>
    </citation>
    <scope>NUCLEOTIDE SEQUENCE [LARGE SCALE GENOMIC DNA]</scope>
    <source>
        <strain evidence="1 2">HK44</strain>
    </source>
</reference>
<evidence type="ECO:0000313" key="2">
    <source>
        <dbReference type="Proteomes" id="UP000022611"/>
    </source>
</evidence>